<reference evidence="3" key="1">
    <citation type="submission" date="2021-02" db="EMBL/GenBank/DDBJ databases">
        <authorList>
            <person name="Nowell W R."/>
        </authorList>
    </citation>
    <scope>NUCLEOTIDE SEQUENCE</scope>
</reference>
<feature type="chain" id="PRO_5036226016" evidence="1">
    <location>
        <begin position="25"/>
        <end position="134"/>
    </location>
</feature>
<organism evidence="3 6">
    <name type="scientific">Didymodactylos carnosus</name>
    <dbReference type="NCBI Taxonomy" id="1234261"/>
    <lineage>
        <taxon>Eukaryota</taxon>
        <taxon>Metazoa</taxon>
        <taxon>Spiralia</taxon>
        <taxon>Gnathifera</taxon>
        <taxon>Rotifera</taxon>
        <taxon>Eurotatoria</taxon>
        <taxon>Bdelloidea</taxon>
        <taxon>Philodinida</taxon>
        <taxon>Philodinidae</taxon>
        <taxon>Didymodactylos</taxon>
    </lineage>
</organism>
<dbReference type="EMBL" id="CAJOBC010007112">
    <property type="protein sequence ID" value="CAF3921637.1"/>
    <property type="molecule type" value="Genomic_DNA"/>
</dbReference>
<dbReference type="Proteomes" id="UP000681722">
    <property type="component" value="Unassembled WGS sequence"/>
</dbReference>
<dbReference type="Proteomes" id="UP000677228">
    <property type="component" value="Unassembled WGS sequence"/>
</dbReference>
<evidence type="ECO:0000313" key="4">
    <source>
        <dbReference type="EMBL" id="CAF3665146.1"/>
    </source>
</evidence>
<dbReference type="EMBL" id="CAJOBA010002948">
    <property type="protein sequence ID" value="CAF3665146.1"/>
    <property type="molecule type" value="Genomic_DNA"/>
</dbReference>
<gene>
    <name evidence="3" type="ORF">GPM918_LOCUS21539</name>
    <name evidence="2" type="ORF">OVA965_LOCUS8644</name>
    <name evidence="5" type="ORF">SRO942_LOCUS21536</name>
    <name evidence="4" type="ORF">TMI583_LOCUS8640</name>
</gene>
<keyword evidence="6" id="KW-1185">Reference proteome</keyword>
<dbReference type="AlphaFoldDB" id="A0A814T8P8"/>
<sequence length="134" mass="14454">MHHYILFTSYLFISALYLVPVVRCQYGNLCCVTLTAGCCLDFYGRCCPPAVLVENALLAGPFYGGGGWRNDGWNRGDWEHRDHSGFQGDFHGRHGDGGFNYGGGDFHHGDGGFNYGGGDYHHGGGGRGHGGYSG</sequence>
<keyword evidence="1" id="KW-0732">Signal</keyword>
<dbReference type="Proteomes" id="UP000682733">
    <property type="component" value="Unassembled WGS sequence"/>
</dbReference>
<comment type="caution">
    <text evidence="3">The sequence shown here is derived from an EMBL/GenBank/DDBJ whole genome shotgun (WGS) entry which is preliminary data.</text>
</comment>
<evidence type="ECO:0000313" key="5">
    <source>
        <dbReference type="EMBL" id="CAF3921637.1"/>
    </source>
</evidence>
<evidence type="ECO:0000313" key="3">
    <source>
        <dbReference type="EMBL" id="CAF1158239.1"/>
    </source>
</evidence>
<protein>
    <submittedName>
        <fullName evidence="3">Uncharacterized protein</fullName>
    </submittedName>
</protein>
<feature type="signal peptide" evidence="1">
    <location>
        <begin position="1"/>
        <end position="24"/>
    </location>
</feature>
<proteinExistence type="predicted"/>
<dbReference type="EMBL" id="CAJNOQ010007113">
    <property type="protein sequence ID" value="CAF1158239.1"/>
    <property type="molecule type" value="Genomic_DNA"/>
</dbReference>
<name>A0A814T8P8_9BILA</name>
<evidence type="ECO:0000313" key="2">
    <source>
        <dbReference type="EMBL" id="CAF0881506.1"/>
    </source>
</evidence>
<dbReference type="EMBL" id="CAJNOK010002947">
    <property type="protein sequence ID" value="CAF0881506.1"/>
    <property type="molecule type" value="Genomic_DNA"/>
</dbReference>
<accession>A0A814T8P8</accession>
<dbReference type="Proteomes" id="UP000663829">
    <property type="component" value="Unassembled WGS sequence"/>
</dbReference>
<evidence type="ECO:0000313" key="6">
    <source>
        <dbReference type="Proteomes" id="UP000663829"/>
    </source>
</evidence>
<evidence type="ECO:0000256" key="1">
    <source>
        <dbReference type="SAM" id="SignalP"/>
    </source>
</evidence>